<evidence type="ECO:0000313" key="7">
    <source>
        <dbReference type="Proteomes" id="UP000758856"/>
    </source>
</evidence>
<dbReference type="RefSeq" id="WP_204950111.1">
    <property type="nucleotide sequence ID" value="NZ_BSFF01000001.1"/>
</dbReference>
<evidence type="ECO:0000259" key="4">
    <source>
        <dbReference type="SMART" id="SM00797"/>
    </source>
</evidence>
<keyword evidence="3" id="KW-0067">ATP-binding</keyword>
<reference evidence="5" key="3">
    <citation type="submission" date="2023-01" db="EMBL/GenBank/DDBJ databases">
        <authorList>
            <person name="Sun Q."/>
            <person name="Evtushenko L."/>
        </authorList>
    </citation>
    <scope>NUCLEOTIDE SEQUENCE</scope>
    <source>
        <strain evidence="5">VKM B-1606</strain>
    </source>
</reference>
<dbReference type="SMART" id="SM00797">
    <property type="entry name" value="AHS2"/>
    <property type="match status" value="1"/>
</dbReference>
<dbReference type="Proteomes" id="UP001143400">
    <property type="component" value="Unassembled WGS sequence"/>
</dbReference>
<dbReference type="NCBIfam" id="TIGR00724">
    <property type="entry name" value="urea_amlyse_rel"/>
    <property type="match status" value="1"/>
</dbReference>
<name>A0A9W6ITF0_9HYPH</name>
<organism evidence="5 8">
    <name type="scientific">Methylopila capsulata</name>
    <dbReference type="NCBI Taxonomy" id="61654"/>
    <lineage>
        <taxon>Bacteria</taxon>
        <taxon>Pseudomonadati</taxon>
        <taxon>Pseudomonadota</taxon>
        <taxon>Alphaproteobacteria</taxon>
        <taxon>Hyphomicrobiales</taxon>
        <taxon>Methylopilaceae</taxon>
        <taxon>Methylopila</taxon>
    </lineage>
</organism>
<dbReference type="GO" id="GO:0005524">
    <property type="term" value="F:ATP binding"/>
    <property type="evidence" value="ECO:0007669"/>
    <property type="project" value="UniProtKB-KW"/>
</dbReference>
<dbReference type="AlphaFoldDB" id="A0A9W6ITF0"/>
<keyword evidence="7" id="KW-1185">Reference proteome</keyword>
<evidence type="ECO:0000256" key="2">
    <source>
        <dbReference type="ARBA" id="ARBA00022801"/>
    </source>
</evidence>
<proteinExistence type="predicted"/>
<keyword evidence="1" id="KW-0547">Nucleotide-binding</keyword>
<evidence type="ECO:0000313" key="6">
    <source>
        <dbReference type="EMBL" id="MBM7851711.1"/>
    </source>
</evidence>
<dbReference type="Proteomes" id="UP000758856">
    <property type="component" value="Unassembled WGS sequence"/>
</dbReference>
<dbReference type="InterPro" id="IPR052708">
    <property type="entry name" value="PxpC"/>
</dbReference>
<evidence type="ECO:0000313" key="5">
    <source>
        <dbReference type="EMBL" id="GLK54771.1"/>
    </source>
</evidence>
<dbReference type="SUPFAM" id="SSF50891">
    <property type="entry name" value="Cyclophilin-like"/>
    <property type="match status" value="1"/>
</dbReference>
<dbReference type="Pfam" id="PF02626">
    <property type="entry name" value="CT_A_B"/>
    <property type="match status" value="1"/>
</dbReference>
<gene>
    <name evidence="5" type="ORF">GCM10008170_07900</name>
    <name evidence="6" type="ORF">JOD31_001936</name>
</gene>
<reference evidence="6 7" key="2">
    <citation type="submission" date="2021-01" db="EMBL/GenBank/DDBJ databases">
        <title>Genomic Encyclopedia of Type Strains, Phase IV (KMG-IV): sequencing the most valuable type-strain genomes for metagenomic binning, comparative biology and taxonomic classification.</title>
        <authorList>
            <person name="Goeker M."/>
        </authorList>
    </citation>
    <scope>NUCLEOTIDE SEQUENCE [LARGE SCALE GENOMIC DNA]</scope>
    <source>
        <strain evidence="6 7">DSM 6130</strain>
    </source>
</reference>
<dbReference type="GO" id="GO:0016787">
    <property type="term" value="F:hydrolase activity"/>
    <property type="evidence" value="ECO:0007669"/>
    <property type="project" value="UniProtKB-KW"/>
</dbReference>
<reference evidence="5" key="1">
    <citation type="journal article" date="2014" name="Int. J. Syst. Evol. Microbiol.">
        <title>Complete genome sequence of Corynebacterium casei LMG S-19264T (=DSM 44701T), isolated from a smear-ripened cheese.</title>
        <authorList>
            <consortium name="US DOE Joint Genome Institute (JGI-PGF)"/>
            <person name="Walter F."/>
            <person name="Albersmeier A."/>
            <person name="Kalinowski J."/>
            <person name="Ruckert C."/>
        </authorList>
    </citation>
    <scope>NUCLEOTIDE SEQUENCE</scope>
    <source>
        <strain evidence="5">VKM B-1606</strain>
    </source>
</reference>
<keyword evidence="2 5" id="KW-0378">Hydrolase</keyword>
<evidence type="ECO:0000256" key="3">
    <source>
        <dbReference type="ARBA" id="ARBA00022840"/>
    </source>
</evidence>
<dbReference type="InterPro" id="IPR029000">
    <property type="entry name" value="Cyclophilin-like_dom_sf"/>
</dbReference>
<dbReference type="Gene3D" id="2.40.100.10">
    <property type="entry name" value="Cyclophilin-like"/>
    <property type="match status" value="1"/>
</dbReference>
<dbReference type="InterPro" id="IPR003778">
    <property type="entry name" value="CT_A_B"/>
</dbReference>
<dbReference type="EMBL" id="BSFF01000001">
    <property type="protein sequence ID" value="GLK54771.1"/>
    <property type="molecule type" value="Genomic_DNA"/>
</dbReference>
<protein>
    <submittedName>
        <fullName evidence="5">Allophanate hydrolase</fullName>
    </submittedName>
    <submittedName>
        <fullName evidence="6">Biotin-dependent carboxylase-like uncharacterized protein</fullName>
    </submittedName>
</protein>
<sequence>MTTARLKILSGAGATLQDAGRHGYMRYGVTPAGPMDPLAFATANRALGNDLGATAVEVSVGGLSVAAETPLDVAIAGGGFRIEHDGRTLPSNVALTLKADSVLTLKAGSDGAWGYLAVGGRIDVAPTLGSAATHTRSGFGGLDGRALRAGDALAVEDARASVGEPAAMIVPWLGRRPDRIRVVLGPQADAFASDEIEAFLDEGWTVTARGDRMACFLKGRPLRHAAGHDIVSDGIAMGAIQVPGDGLPIVLMADRQPTGGYPKIATVIGADLGRLAQVQAGGGVRFAAVSIDEAVAARRAERDALAPAIRLEPVVRTAFSSEFLLGLNLIDGVTA</sequence>
<evidence type="ECO:0000256" key="1">
    <source>
        <dbReference type="ARBA" id="ARBA00022741"/>
    </source>
</evidence>
<accession>A0A9W6ITF0</accession>
<comment type="caution">
    <text evidence="5">The sequence shown here is derived from an EMBL/GenBank/DDBJ whole genome shotgun (WGS) entry which is preliminary data.</text>
</comment>
<dbReference type="PANTHER" id="PTHR43309">
    <property type="entry name" value="5-OXOPROLINASE SUBUNIT C"/>
    <property type="match status" value="1"/>
</dbReference>
<dbReference type="EMBL" id="JAFBCY010000002">
    <property type="protein sequence ID" value="MBM7851711.1"/>
    <property type="molecule type" value="Genomic_DNA"/>
</dbReference>
<dbReference type="PANTHER" id="PTHR43309:SF5">
    <property type="entry name" value="5-OXOPROLINASE SUBUNIT C"/>
    <property type="match status" value="1"/>
</dbReference>
<evidence type="ECO:0000313" key="8">
    <source>
        <dbReference type="Proteomes" id="UP001143400"/>
    </source>
</evidence>
<feature type="domain" description="Carboxyltransferase" evidence="4">
    <location>
        <begin position="26"/>
        <end position="305"/>
    </location>
</feature>